<evidence type="ECO:0000256" key="1">
    <source>
        <dbReference type="ARBA" id="ARBA00006226"/>
    </source>
</evidence>
<dbReference type="OrthoDB" id="9798046at2"/>
<protein>
    <submittedName>
        <fullName evidence="3">Type II toxin-antitoxin system RelE/ParE family toxin</fullName>
    </submittedName>
</protein>
<dbReference type="AlphaFoldDB" id="A0A2T1FDZ5"/>
<comment type="caution">
    <text evidence="3">The sequence shown here is derived from an EMBL/GenBank/DDBJ whole genome shotgun (WGS) entry which is preliminary data.</text>
</comment>
<keyword evidence="2" id="KW-1277">Toxin-antitoxin system</keyword>
<sequence length="103" mass="11706">MSVQIRFAEIAKQDLRDSWRGLTEYSGLSFADSTLANIESKFLVLVQFPNSGRSRDELLVGLRSYPAGDFVIFYRVLDTTVEVVRVLHGRRDIDSIFDESESS</sequence>
<dbReference type="EMBL" id="PVWO01000558">
    <property type="protein sequence ID" value="PSB43181.1"/>
    <property type="molecule type" value="Genomic_DNA"/>
</dbReference>
<proteinExistence type="inferred from homology"/>
<evidence type="ECO:0000313" key="4">
    <source>
        <dbReference type="Proteomes" id="UP000238937"/>
    </source>
</evidence>
<dbReference type="Gene3D" id="3.30.2310.20">
    <property type="entry name" value="RelE-like"/>
    <property type="match status" value="1"/>
</dbReference>
<dbReference type="PANTHER" id="PTHR33755:SF6">
    <property type="entry name" value="PLASMID STABILIZATION SYSTEM PROTEIN"/>
    <property type="match status" value="1"/>
</dbReference>
<evidence type="ECO:0000313" key="3">
    <source>
        <dbReference type="EMBL" id="PSB43181.1"/>
    </source>
</evidence>
<comment type="similarity">
    <text evidence="1">Belongs to the RelE toxin family.</text>
</comment>
<organism evidence="3 4">
    <name type="scientific">Chamaesiphon polymorphus CCALA 037</name>
    <dbReference type="NCBI Taxonomy" id="2107692"/>
    <lineage>
        <taxon>Bacteria</taxon>
        <taxon>Bacillati</taxon>
        <taxon>Cyanobacteriota</taxon>
        <taxon>Cyanophyceae</taxon>
        <taxon>Gomontiellales</taxon>
        <taxon>Chamaesiphonaceae</taxon>
        <taxon>Chamaesiphon</taxon>
    </lineage>
</organism>
<gene>
    <name evidence="3" type="ORF">C7B77_26285</name>
</gene>
<dbReference type="RefSeq" id="WP_106311954.1">
    <property type="nucleotide sequence ID" value="NZ_PVWO01000558.1"/>
</dbReference>
<reference evidence="3 4" key="1">
    <citation type="submission" date="2018-03" db="EMBL/GenBank/DDBJ databases">
        <title>The ancient ancestry and fast evolution of plastids.</title>
        <authorList>
            <person name="Moore K.R."/>
            <person name="Magnabosco C."/>
            <person name="Momper L."/>
            <person name="Gold D.A."/>
            <person name="Bosak T."/>
            <person name="Fournier G.P."/>
        </authorList>
    </citation>
    <scope>NUCLEOTIDE SEQUENCE [LARGE SCALE GENOMIC DNA]</scope>
    <source>
        <strain evidence="3 4">CCALA 037</strain>
    </source>
</reference>
<dbReference type="InterPro" id="IPR035093">
    <property type="entry name" value="RelE/ParE_toxin_dom_sf"/>
</dbReference>
<evidence type="ECO:0000256" key="2">
    <source>
        <dbReference type="ARBA" id="ARBA00022649"/>
    </source>
</evidence>
<name>A0A2T1FDZ5_9CYAN</name>
<keyword evidence="4" id="KW-1185">Reference proteome</keyword>
<dbReference type="Pfam" id="PF05016">
    <property type="entry name" value="ParE_toxin"/>
    <property type="match status" value="1"/>
</dbReference>
<accession>A0A2T1FDZ5</accession>
<dbReference type="PANTHER" id="PTHR33755">
    <property type="entry name" value="TOXIN PARE1-RELATED"/>
    <property type="match status" value="1"/>
</dbReference>
<dbReference type="Proteomes" id="UP000238937">
    <property type="component" value="Unassembled WGS sequence"/>
</dbReference>
<dbReference type="InterPro" id="IPR007712">
    <property type="entry name" value="RelE/ParE_toxin"/>
</dbReference>
<dbReference type="InterPro" id="IPR051803">
    <property type="entry name" value="TA_system_RelE-like_toxin"/>
</dbReference>